<evidence type="ECO:0000313" key="1">
    <source>
        <dbReference type="EMBL" id="TBO34472.1"/>
    </source>
</evidence>
<organism evidence="1 2">
    <name type="scientific">Aquabacterium lacunae</name>
    <dbReference type="NCBI Taxonomy" id="2528630"/>
    <lineage>
        <taxon>Bacteria</taxon>
        <taxon>Pseudomonadati</taxon>
        <taxon>Pseudomonadota</taxon>
        <taxon>Betaproteobacteria</taxon>
        <taxon>Burkholderiales</taxon>
        <taxon>Aquabacterium</taxon>
    </lineage>
</organism>
<evidence type="ECO:0000313" key="2">
    <source>
        <dbReference type="Proteomes" id="UP000292120"/>
    </source>
</evidence>
<comment type="caution">
    <text evidence="1">The sequence shown here is derived from an EMBL/GenBank/DDBJ whole genome shotgun (WGS) entry which is preliminary data.</text>
</comment>
<keyword evidence="2" id="KW-1185">Reference proteome</keyword>
<dbReference type="EMBL" id="SIXI01000001">
    <property type="protein sequence ID" value="TBO34472.1"/>
    <property type="molecule type" value="Genomic_DNA"/>
</dbReference>
<name>A0A4Q9H2Y3_9BURK</name>
<proteinExistence type="predicted"/>
<dbReference type="Proteomes" id="UP000292120">
    <property type="component" value="Unassembled WGS sequence"/>
</dbReference>
<dbReference type="AlphaFoldDB" id="A0A4Q9H2Y3"/>
<reference evidence="1 2" key="1">
    <citation type="submission" date="2019-02" db="EMBL/GenBank/DDBJ databases">
        <title>Aquabacterium sp. strain KMB7.</title>
        <authorList>
            <person name="Chen W.-M."/>
        </authorList>
    </citation>
    <scope>NUCLEOTIDE SEQUENCE [LARGE SCALE GENOMIC DNA]</scope>
    <source>
        <strain evidence="1 2">KMB7</strain>
    </source>
</reference>
<gene>
    <name evidence="1" type="ORF">EYS42_03415</name>
</gene>
<protein>
    <submittedName>
        <fullName evidence="1">DUF2805 domain-containing protein</fullName>
    </submittedName>
</protein>
<sequence>MTQPAPSASDPGLIGEIIQMALSDHVSFDDIRALHGLGPDQVKALMRSHLSPGSYRSWRRRVRRFADRRASYK</sequence>
<dbReference type="Pfam" id="PF10985">
    <property type="entry name" value="DUF2805"/>
    <property type="match status" value="1"/>
</dbReference>
<dbReference type="InterPro" id="IPR019882">
    <property type="entry name" value="CHP03643"/>
</dbReference>
<dbReference type="RefSeq" id="WP_130966415.1">
    <property type="nucleotide sequence ID" value="NZ_SIXI01000001.1"/>
</dbReference>
<accession>A0A4Q9H2Y3</accession>
<dbReference type="OrthoDB" id="289296at2"/>